<proteinExistence type="predicted"/>
<sequence>MKTERINNSLGGVVDVLIKIGFFLVESYNLRTSTQYYLLSITQVN</sequence>
<gene>
    <name evidence="1" type="ORF">BA1DRAFT_03067</name>
</gene>
<protein>
    <submittedName>
        <fullName evidence="1">Uncharacterized protein</fullName>
    </submittedName>
</protein>
<reference evidence="1 2" key="1">
    <citation type="submission" date="2014-03" db="EMBL/GenBank/DDBJ databases">
        <title>Draft Genome of Photorhabdus luminescens BA1, an Egyptian Isolate.</title>
        <authorList>
            <person name="Ghazal S."/>
            <person name="Hurst S.G.IV."/>
            <person name="Morris K."/>
            <person name="Thomas K."/>
            <person name="Tisa L.S."/>
        </authorList>
    </citation>
    <scope>NUCLEOTIDE SEQUENCE [LARGE SCALE GENOMIC DNA]</scope>
    <source>
        <strain evidence="1 2">BA1</strain>
    </source>
</reference>
<accession>A0A022PFA6</accession>
<evidence type="ECO:0000313" key="2">
    <source>
        <dbReference type="Proteomes" id="UP000023464"/>
    </source>
</evidence>
<keyword evidence="2" id="KW-1185">Reference proteome</keyword>
<organism evidence="1 2">
    <name type="scientific">Photorhabdus aegyptia</name>
    <dbReference type="NCBI Taxonomy" id="2805098"/>
    <lineage>
        <taxon>Bacteria</taxon>
        <taxon>Pseudomonadati</taxon>
        <taxon>Pseudomonadota</taxon>
        <taxon>Gammaproteobacteria</taxon>
        <taxon>Enterobacterales</taxon>
        <taxon>Morganellaceae</taxon>
        <taxon>Photorhabdus</taxon>
    </lineage>
</organism>
<dbReference type="EMBL" id="JFGV01000048">
    <property type="protein sequence ID" value="EYU14401.1"/>
    <property type="molecule type" value="Genomic_DNA"/>
</dbReference>
<comment type="caution">
    <text evidence="1">The sequence shown here is derived from an EMBL/GenBank/DDBJ whole genome shotgun (WGS) entry which is preliminary data.</text>
</comment>
<dbReference type="AlphaFoldDB" id="A0A022PFA6"/>
<dbReference type="Proteomes" id="UP000023464">
    <property type="component" value="Unassembled WGS sequence"/>
</dbReference>
<evidence type="ECO:0000313" key="1">
    <source>
        <dbReference type="EMBL" id="EYU14401.1"/>
    </source>
</evidence>
<name>A0A022PFA6_9GAMM</name>